<dbReference type="AlphaFoldDB" id="A0A0J0XUA1"/>
<dbReference type="RefSeq" id="XP_018281159.1">
    <property type="nucleotide sequence ID" value="XM_018424756.1"/>
</dbReference>
<gene>
    <name evidence="2" type="ORF">CC85DRAFT_290746</name>
</gene>
<proteinExistence type="predicted"/>
<sequence length="759" mass="82014">MTSACQLNTSSSPPGRPSPPRPTGVQTNEDVARRLIPALRIPVDELPALHSAALHGMREQAIHDQTVLDPDAFLDAPDSPPLFLVGAGIEWPNFITRAMHLRSSSSPSSPCSEPDLPPDNADSEWLSTSSHGTEQTFSADSLEQSRQSSNSSWTTLLTSRGTPDVPHSPTPSPTLPLPPHPSPVLHFPPLPSPPATVRHRRPTPPTPDLTAPTTTTQPDLASLSFADLSAALDAMIADLAPPSLAQRRGVVIPHLRLTGIPTPAPLPYRPLPPLPREPPSAPLVRMRGSRGYPRASAHVPEPRARPGDTVARSKPAGPRPRTSGVELLRKLTHKRSKTRGDGKPNSTPSAQTAKPCLTPTPPASQMPKSTPPVPPPHMPRRGDYASSGTWSAAFDAWATAAEHAAHYGSTGHGTQESRRASRGPTPPDIDDGVPGPHGLGEYEPWVEPLYASYISSAPLSEYHFVPDVETPTWQRKEVDDEEHRQPNREPEQYSSTTSRSCTPSSSTHAVHSHYSHFVSRASAHAPSPPSFLGPASLPSPRALPSPPLSSLRPHHPLAIYTDAEWAALPRSHRALARAAYPAIRRARRRRALDADAPPPPASTPAGALARAYRLRHTPLAQLAWWSDDVWASFTLTELAEIQAMAEHVGALRDAEEHREEMALRQWEREAERLREMGPDEEWVAGMVGAPMEPGTWAPLGRDDAVLGRILMERVAGERRRRGCEGGMGLDDAGRFGGGMVDKGPWAGEGSREKEVMSGV</sequence>
<feature type="region of interest" description="Disordered" evidence="1">
    <location>
        <begin position="406"/>
        <end position="440"/>
    </location>
</feature>
<feature type="compositionally biased region" description="Low complexity" evidence="1">
    <location>
        <begin position="141"/>
        <end position="159"/>
    </location>
</feature>
<feature type="region of interest" description="Disordered" evidence="1">
    <location>
        <begin position="102"/>
        <end position="217"/>
    </location>
</feature>
<keyword evidence="3" id="KW-1185">Reference proteome</keyword>
<protein>
    <submittedName>
        <fullName evidence="2">Uncharacterized protein</fullName>
    </submittedName>
</protein>
<feature type="region of interest" description="Disordered" evidence="1">
    <location>
        <begin position="263"/>
        <end position="386"/>
    </location>
</feature>
<dbReference type="Proteomes" id="UP000053611">
    <property type="component" value="Unassembled WGS sequence"/>
</dbReference>
<evidence type="ECO:0000313" key="2">
    <source>
        <dbReference type="EMBL" id="KLT44668.1"/>
    </source>
</evidence>
<feature type="compositionally biased region" description="Low complexity" evidence="1">
    <location>
        <begin position="208"/>
        <end position="217"/>
    </location>
</feature>
<dbReference type="EMBL" id="KQ087185">
    <property type="protein sequence ID" value="KLT44668.1"/>
    <property type="molecule type" value="Genomic_DNA"/>
</dbReference>
<feature type="region of interest" description="Disordered" evidence="1">
    <location>
        <begin position="1"/>
        <end position="30"/>
    </location>
</feature>
<feature type="region of interest" description="Disordered" evidence="1">
    <location>
        <begin position="740"/>
        <end position="759"/>
    </location>
</feature>
<evidence type="ECO:0000313" key="3">
    <source>
        <dbReference type="Proteomes" id="UP000053611"/>
    </source>
</evidence>
<feature type="compositionally biased region" description="Pro residues" evidence="1">
    <location>
        <begin position="166"/>
        <end position="194"/>
    </location>
</feature>
<feature type="compositionally biased region" description="Basic and acidic residues" evidence="1">
    <location>
        <begin position="475"/>
        <end position="491"/>
    </location>
</feature>
<reference evidence="2 3" key="1">
    <citation type="submission" date="2015-03" db="EMBL/GenBank/DDBJ databases">
        <title>Genomics and transcriptomics of the oil-accumulating basidiomycete yeast T. oleaginosus allow insights into substrate utilization and the diverse evolutionary trajectories of mating systems in fungi.</title>
        <authorList>
            <consortium name="DOE Joint Genome Institute"/>
            <person name="Kourist R."/>
            <person name="Kracht O."/>
            <person name="Bracharz F."/>
            <person name="Lipzen A."/>
            <person name="Nolan M."/>
            <person name="Ohm R."/>
            <person name="Grigoriev I."/>
            <person name="Sun S."/>
            <person name="Heitman J."/>
            <person name="Bruck T."/>
            <person name="Nowrousian M."/>
        </authorList>
    </citation>
    <scope>NUCLEOTIDE SEQUENCE [LARGE SCALE GENOMIC DNA]</scope>
    <source>
        <strain evidence="2 3">IBC0246</strain>
    </source>
</reference>
<feature type="compositionally biased region" description="Pro residues" evidence="1">
    <location>
        <begin position="263"/>
        <end position="281"/>
    </location>
</feature>
<accession>A0A0J0XUA1</accession>
<name>A0A0J0XUA1_9TREE</name>
<dbReference type="GeneID" id="28985359"/>
<feature type="compositionally biased region" description="Low complexity" evidence="1">
    <location>
        <begin position="103"/>
        <end position="114"/>
    </location>
</feature>
<feature type="compositionally biased region" description="Basic and acidic residues" evidence="1">
    <location>
        <begin position="749"/>
        <end position="759"/>
    </location>
</feature>
<feature type="compositionally biased region" description="Polar residues" evidence="1">
    <location>
        <begin position="125"/>
        <end position="139"/>
    </location>
</feature>
<feature type="compositionally biased region" description="Low complexity" evidence="1">
    <location>
        <begin position="494"/>
        <end position="507"/>
    </location>
</feature>
<dbReference type="STRING" id="879819.A0A0J0XUA1"/>
<feature type="compositionally biased region" description="Pro residues" evidence="1">
    <location>
        <begin position="358"/>
        <end position="377"/>
    </location>
</feature>
<organism evidence="2 3">
    <name type="scientific">Cutaneotrichosporon oleaginosum</name>
    <dbReference type="NCBI Taxonomy" id="879819"/>
    <lineage>
        <taxon>Eukaryota</taxon>
        <taxon>Fungi</taxon>
        <taxon>Dikarya</taxon>
        <taxon>Basidiomycota</taxon>
        <taxon>Agaricomycotina</taxon>
        <taxon>Tremellomycetes</taxon>
        <taxon>Trichosporonales</taxon>
        <taxon>Trichosporonaceae</taxon>
        <taxon>Cutaneotrichosporon</taxon>
    </lineage>
</organism>
<evidence type="ECO:0000256" key="1">
    <source>
        <dbReference type="SAM" id="MobiDB-lite"/>
    </source>
</evidence>
<feature type="region of interest" description="Disordered" evidence="1">
    <location>
        <begin position="521"/>
        <end position="549"/>
    </location>
</feature>
<feature type="region of interest" description="Disordered" evidence="1">
    <location>
        <begin position="475"/>
        <end position="508"/>
    </location>
</feature>